<dbReference type="GO" id="GO:0040029">
    <property type="term" value="P:epigenetic regulation of gene expression"/>
    <property type="evidence" value="ECO:0007669"/>
    <property type="project" value="TreeGrafter"/>
</dbReference>
<evidence type="ECO:0000259" key="6">
    <source>
        <dbReference type="Pfam" id="PF00850"/>
    </source>
</evidence>
<organism evidence="7 8">
    <name type="scientific">Antarctobacter heliothermus</name>
    <dbReference type="NCBI Taxonomy" id="74033"/>
    <lineage>
        <taxon>Bacteria</taxon>
        <taxon>Pseudomonadati</taxon>
        <taxon>Pseudomonadota</taxon>
        <taxon>Alphaproteobacteria</taxon>
        <taxon>Rhodobacterales</taxon>
        <taxon>Roseobacteraceae</taxon>
        <taxon>Antarctobacter</taxon>
    </lineage>
</organism>
<comment type="similarity">
    <text evidence="2">Belongs to the histone deacetylase family.</text>
</comment>
<protein>
    <submittedName>
        <fullName evidence="7">Acetylpolyamine aminohydrolase</fullName>
    </submittedName>
</protein>
<dbReference type="GO" id="GO:0016787">
    <property type="term" value="F:hydrolase activity"/>
    <property type="evidence" value="ECO:0007669"/>
    <property type="project" value="UniProtKB-KW"/>
</dbReference>
<dbReference type="RefSeq" id="WP_094035667.1">
    <property type="nucleotide sequence ID" value="NZ_CP022540.1"/>
</dbReference>
<proteinExistence type="inferred from homology"/>
<dbReference type="Gene3D" id="3.40.800.20">
    <property type="entry name" value="Histone deacetylase domain"/>
    <property type="match status" value="1"/>
</dbReference>
<gene>
    <name evidence="7" type="ORF">ANTHELSMS3_03154</name>
</gene>
<dbReference type="SUPFAM" id="SSF52768">
    <property type="entry name" value="Arginase/deacetylase"/>
    <property type="match status" value="1"/>
</dbReference>
<evidence type="ECO:0000256" key="5">
    <source>
        <dbReference type="ARBA" id="ARBA00022833"/>
    </source>
</evidence>
<dbReference type="GO" id="GO:0046872">
    <property type="term" value="F:metal ion binding"/>
    <property type="evidence" value="ECO:0007669"/>
    <property type="project" value="UniProtKB-KW"/>
</dbReference>
<evidence type="ECO:0000313" key="7">
    <source>
        <dbReference type="EMBL" id="ASP21805.1"/>
    </source>
</evidence>
<evidence type="ECO:0000256" key="1">
    <source>
        <dbReference type="ARBA" id="ARBA00001947"/>
    </source>
</evidence>
<dbReference type="AlphaFoldDB" id="A0A222E6I7"/>
<keyword evidence="8" id="KW-1185">Reference proteome</keyword>
<dbReference type="OrthoDB" id="9808367at2"/>
<evidence type="ECO:0000256" key="4">
    <source>
        <dbReference type="ARBA" id="ARBA00022801"/>
    </source>
</evidence>
<dbReference type="InterPro" id="IPR000286">
    <property type="entry name" value="HDACs"/>
</dbReference>
<keyword evidence="3" id="KW-0479">Metal-binding</keyword>
<dbReference type="PANTHER" id="PTHR10625">
    <property type="entry name" value="HISTONE DEACETYLASE HDAC1-RELATED"/>
    <property type="match status" value="1"/>
</dbReference>
<dbReference type="InterPro" id="IPR023696">
    <property type="entry name" value="Ureohydrolase_dom_sf"/>
</dbReference>
<evidence type="ECO:0000256" key="3">
    <source>
        <dbReference type="ARBA" id="ARBA00022723"/>
    </source>
</evidence>
<sequence length="350" mass="37726">MKLIYSEDHRGHAGAMEMRYDEMIPMSECPERMDAIMGGLAAAGFDDVVPPAAHGLDVVHQIHDPAFVSFLQRCYPLWEEEFGPGGFATAYTFGMRGMDQVPNGSVHSMLSCYTFDVCAPFVKGTWPAINAAKDIALTGVDLMQAGESSVFSVCRPAGHHASQDLAGGYCYLNNAAIAAQAHLNAGAKRVALLDIDYHHGNGTQRIFYERDDVLFLSLHCRPQDEYPFLMGYDTEVGAGPGKGYNVNLPMPRGTGYDDWSKALQLAHERIKAYAPDVLVVSLGVDTYKDDPVGGFVLQTADYIDVGSRIALLGLPTHFIMEGGYAMDALGQNVANLIGGFSKMAAGAGGQ</sequence>
<dbReference type="Pfam" id="PF00850">
    <property type="entry name" value="Hist_deacetyl"/>
    <property type="match status" value="1"/>
</dbReference>
<keyword evidence="5" id="KW-0862">Zinc</keyword>
<comment type="cofactor">
    <cofactor evidence="1">
        <name>Zn(2+)</name>
        <dbReference type="ChEBI" id="CHEBI:29105"/>
    </cofactor>
</comment>
<dbReference type="Proteomes" id="UP000203589">
    <property type="component" value="Chromosome"/>
</dbReference>
<name>A0A222E6I7_9RHOB</name>
<dbReference type="InterPro" id="IPR023801">
    <property type="entry name" value="His_deacetylse_dom"/>
</dbReference>
<dbReference type="PRINTS" id="PR01270">
    <property type="entry name" value="HDASUPER"/>
</dbReference>
<accession>A0A222E6I7</accession>
<feature type="domain" description="Histone deacetylase" evidence="6">
    <location>
        <begin position="28"/>
        <end position="337"/>
    </location>
</feature>
<dbReference type="PANTHER" id="PTHR10625:SF17">
    <property type="entry name" value="HISTONE DEACETYLASE 8"/>
    <property type="match status" value="1"/>
</dbReference>
<dbReference type="CDD" id="cd10001">
    <property type="entry name" value="HDAC_classII_APAH"/>
    <property type="match status" value="1"/>
</dbReference>
<dbReference type="EMBL" id="CP022540">
    <property type="protein sequence ID" value="ASP21805.1"/>
    <property type="molecule type" value="Genomic_DNA"/>
</dbReference>
<evidence type="ECO:0000256" key="2">
    <source>
        <dbReference type="ARBA" id="ARBA00005947"/>
    </source>
</evidence>
<dbReference type="KEGG" id="aht:ANTHELSMS3_03154"/>
<keyword evidence="4 7" id="KW-0378">Hydrolase</keyword>
<reference evidence="7 8" key="1">
    <citation type="submission" date="2017-07" db="EMBL/GenBank/DDBJ databases">
        <title>Genome Sequence of Antarctobacter heliothermus Strain SMS3 Isolated from a culture of the Diatom Skeletonema marinoi.</title>
        <authorList>
            <person name="Topel M."/>
            <person name="Pinder M.I.M."/>
            <person name="Johansson O.N."/>
            <person name="Kourtchenko O."/>
            <person name="Godhe A."/>
            <person name="Clarke A.K."/>
        </authorList>
    </citation>
    <scope>NUCLEOTIDE SEQUENCE [LARGE SCALE GENOMIC DNA]</scope>
    <source>
        <strain evidence="7 8">SMS3</strain>
    </source>
</reference>
<dbReference type="InterPro" id="IPR037138">
    <property type="entry name" value="His_deacetylse_dom_sf"/>
</dbReference>
<dbReference type="GO" id="GO:0004407">
    <property type="term" value="F:histone deacetylase activity"/>
    <property type="evidence" value="ECO:0007669"/>
    <property type="project" value="TreeGrafter"/>
</dbReference>
<evidence type="ECO:0000313" key="8">
    <source>
        <dbReference type="Proteomes" id="UP000203589"/>
    </source>
</evidence>